<protein>
    <submittedName>
        <fullName evidence="3">Uncharacterized protein</fullName>
    </submittedName>
</protein>
<keyword evidence="2" id="KW-0812">Transmembrane</keyword>
<reference evidence="4" key="1">
    <citation type="journal article" date="2014" name="Proc. Natl. Acad. Sci. U.S.A.">
        <title>Extensive sampling of basidiomycete genomes demonstrates inadequacy of the white-rot/brown-rot paradigm for wood decay fungi.</title>
        <authorList>
            <person name="Riley R."/>
            <person name="Salamov A.A."/>
            <person name="Brown D.W."/>
            <person name="Nagy L.G."/>
            <person name="Floudas D."/>
            <person name="Held B.W."/>
            <person name="Levasseur A."/>
            <person name="Lombard V."/>
            <person name="Morin E."/>
            <person name="Otillar R."/>
            <person name="Lindquist E.A."/>
            <person name="Sun H."/>
            <person name="LaButti K.M."/>
            <person name="Schmutz J."/>
            <person name="Jabbour D."/>
            <person name="Luo H."/>
            <person name="Baker S.E."/>
            <person name="Pisabarro A.G."/>
            <person name="Walton J.D."/>
            <person name="Blanchette R.A."/>
            <person name="Henrissat B."/>
            <person name="Martin F."/>
            <person name="Cullen D."/>
            <person name="Hibbett D.S."/>
            <person name="Grigoriev I.V."/>
        </authorList>
    </citation>
    <scope>NUCLEOTIDE SEQUENCE [LARGE SCALE GENOMIC DNA]</scope>
    <source>
        <strain evidence="4">CBS 339.88</strain>
    </source>
</reference>
<keyword evidence="2" id="KW-1133">Transmembrane helix</keyword>
<dbReference type="OrthoDB" id="3198553at2759"/>
<evidence type="ECO:0000256" key="2">
    <source>
        <dbReference type="SAM" id="Phobius"/>
    </source>
</evidence>
<feature type="transmembrane region" description="Helical" evidence="2">
    <location>
        <begin position="153"/>
        <end position="176"/>
    </location>
</feature>
<dbReference type="HOGENOM" id="CLU_424550_0_0_1"/>
<proteinExistence type="predicted"/>
<dbReference type="AlphaFoldDB" id="A0A067SN07"/>
<gene>
    <name evidence="3" type="ORF">GALMADRAFT_146641</name>
</gene>
<dbReference type="PANTHER" id="PTHR35041">
    <property type="entry name" value="MEDIATOR OF RNA POLYMERASE II TRANSCRIPTION SUBUNIT 1"/>
    <property type="match status" value="1"/>
</dbReference>
<dbReference type="STRING" id="685588.A0A067SN07"/>
<dbReference type="PANTHER" id="PTHR35041:SF6">
    <property type="entry name" value="FORMYLMETHIONINE DEFORMYLASE-LIKE PROTEIN-RELATED"/>
    <property type="match status" value="1"/>
</dbReference>
<keyword evidence="2" id="KW-0472">Membrane</keyword>
<evidence type="ECO:0000313" key="3">
    <source>
        <dbReference type="EMBL" id="KDR68158.1"/>
    </source>
</evidence>
<feature type="compositionally biased region" description="Basic and acidic residues" evidence="1">
    <location>
        <begin position="15"/>
        <end position="33"/>
    </location>
</feature>
<feature type="transmembrane region" description="Helical" evidence="2">
    <location>
        <begin position="88"/>
        <end position="113"/>
    </location>
</feature>
<evidence type="ECO:0000313" key="4">
    <source>
        <dbReference type="Proteomes" id="UP000027222"/>
    </source>
</evidence>
<feature type="compositionally biased region" description="Polar residues" evidence="1">
    <location>
        <begin position="311"/>
        <end position="329"/>
    </location>
</feature>
<feature type="transmembrane region" description="Helical" evidence="2">
    <location>
        <begin position="563"/>
        <end position="584"/>
    </location>
</feature>
<dbReference type="EMBL" id="KL142410">
    <property type="protein sequence ID" value="KDR68158.1"/>
    <property type="molecule type" value="Genomic_DNA"/>
</dbReference>
<dbReference type="Proteomes" id="UP000027222">
    <property type="component" value="Unassembled WGS sequence"/>
</dbReference>
<sequence>MMPEDNVGLLSTEEEDRREPKIHASDRSNDDDPFKAEHTSFGVLPKMILWTSLGFVTAILHHFLYQHLNGQPVSEPRLIGNIPNFQQIINATGNVMALIVHASFKTAVCLLFVQQFWFQIRRRSFSARSIDAVIDMQYNPLSVPALKMVPSTILLFIIALIIISLPAISVVAPGALTVVQGNFNQKQDCNVATIQYPKAATLLGLDDNVAGNASLLASLPLIQKLAVKVLLLGSYIPPPTPCGTCEYNITYSAPAIQCSSITSSFNRRQSPPDIASPQPKLCFNPHSELYSQLYSKPHSKAQFSSIPNLTAEPTSSSIKLTPNPTSSSIPKLDENPDSSSVPGGTQNDTSRSIPESTQNIRSSNSAPLKYLLWNATYSFNPTFDLQIAWQSGGFTTSTSNLTGPSGTIQCTAHNATYYGYVTHSTSLATMEVTNTVIHNPLEFPGDFSDEIFGEEMLSMIAIADALGTQLQGVVWLHAAGDIVPGSNMVAYGIGTTVFTTVFNGSWNWKMDPQLAIPSLMQNISLSMLADNIGALPEYPTTTTTEQECFVSTLIFHYDPIRLAGIYISAAIITLFCLFLGFWTIQQNGMDESINFVRWMDAIIHHDILDKVKAGELTQDTALQVRRSDGRLAVPSFSEDQTRYSP</sequence>
<feature type="compositionally biased region" description="Polar residues" evidence="1">
    <location>
        <begin position="337"/>
        <end position="361"/>
    </location>
</feature>
<feature type="region of interest" description="Disordered" evidence="1">
    <location>
        <begin position="311"/>
        <end position="361"/>
    </location>
</feature>
<name>A0A067SN07_GALM3</name>
<feature type="region of interest" description="Disordered" evidence="1">
    <location>
        <begin position="1"/>
        <end position="33"/>
    </location>
</feature>
<evidence type="ECO:0000256" key="1">
    <source>
        <dbReference type="SAM" id="MobiDB-lite"/>
    </source>
</evidence>
<keyword evidence="4" id="KW-1185">Reference proteome</keyword>
<accession>A0A067SN07</accession>
<organism evidence="3 4">
    <name type="scientific">Galerina marginata (strain CBS 339.88)</name>
    <dbReference type="NCBI Taxonomy" id="685588"/>
    <lineage>
        <taxon>Eukaryota</taxon>
        <taxon>Fungi</taxon>
        <taxon>Dikarya</taxon>
        <taxon>Basidiomycota</taxon>
        <taxon>Agaricomycotina</taxon>
        <taxon>Agaricomycetes</taxon>
        <taxon>Agaricomycetidae</taxon>
        <taxon>Agaricales</taxon>
        <taxon>Agaricineae</taxon>
        <taxon>Strophariaceae</taxon>
        <taxon>Galerina</taxon>
    </lineage>
</organism>